<dbReference type="InterPro" id="IPR047857">
    <property type="entry name" value="Snurportin1_C"/>
</dbReference>
<keyword evidence="14" id="KW-1185">Reference proteome</keyword>
<evidence type="ECO:0000256" key="7">
    <source>
        <dbReference type="ARBA" id="ARBA00022490"/>
    </source>
</evidence>
<evidence type="ECO:0000256" key="8">
    <source>
        <dbReference type="ARBA" id="ARBA00022884"/>
    </source>
</evidence>
<evidence type="ECO:0000256" key="3">
    <source>
        <dbReference type="ARBA" id="ARBA00004496"/>
    </source>
</evidence>
<comment type="function">
    <text evidence="1">Functions as an U snRNP-specific nuclear import adapter. Involved in the trimethylguanosine (m3G)-cap-dependent nuclear import of U snRNPs. Binds specifically to the terminal m3G-cap U snRNAs.</text>
</comment>
<feature type="compositionally biased region" description="Polar residues" evidence="10">
    <location>
        <begin position="325"/>
        <end position="342"/>
    </location>
</feature>
<evidence type="ECO:0000256" key="2">
    <source>
        <dbReference type="ARBA" id="ARBA00004123"/>
    </source>
</evidence>
<evidence type="ECO:0000313" key="13">
    <source>
        <dbReference type="EMBL" id="KAK2171645.1"/>
    </source>
</evidence>
<dbReference type="GO" id="GO:0005737">
    <property type="term" value="C:cytoplasm"/>
    <property type="evidence" value="ECO:0007669"/>
    <property type="project" value="UniProtKB-SubCell"/>
</dbReference>
<keyword evidence="6" id="KW-0813">Transport</keyword>
<feature type="domain" description="Snurportin-1 N-terminal" evidence="11">
    <location>
        <begin position="42"/>
        <end position="83"/>
    </location>
</feature>
<keyword evidence="9" id="KW-0539">Nucleus</keyword>
<reference evidence="13" key="1">
    <citation type="journal article" date="2023" name="Mol. Biol. Evol.">
        <title>Third-Generation Sequencing Reveals the Adaptive Role of the Epigenome in Three Deep-Sea Polychaetes.</title>
        <authorList>
            <person name="Perez M."/>
            <person name="Aroh O."/>
            <person name="Sun Y."/>
            <person name="Lan Y."/>
            <person name="Juniper S.K."/>
            <person name="Young C.R."/>
            <person name="Angers B."/>
            <person name="Qian P.Y."/>
        </authorList>
    </citation>
    <scope>NUCLEOTIDE SEQUENCE</scope>
    <source>
        <strain evidence="13">R07B-5</strain>
    </source>
</reference>
<dbReference type="GO" id="GO:0003723">
    <property type="term" value="F:RNA binding"/>
    <property type="evidence" value="ECO:0007669"/>
    <property type="project" value="UniProtKB-KW"/>
</dbReference>
<dbReference type="Gene3D" id="3.30.470.30">
    <property type="entry name" value="DNA ligase/mRNA capping enzyme"/>
    <property type="match status" value="1"/>
</dbReference>
<dbReference type="AlphaFoldDB" id="A0AAD9KJ01"/>
<gene>
    <name evidence="13" type="ORF">NP493_1045g00041</name>
</gene>
<protein>
    <recommendedName>
        <fullName evidence="5">Snurportin-1</fullName>
    </recommendedName>
</protein>
<dbReference type="CDD" id="cd09232">
    <property type="entry name" value="Snurportin-1_C"/>
    <property type="match status" value="1"/>
</dbReference>
<dbReference type="EMBL" id="JAODUO010001044">
    <property type="protein sequence ID" value="KAK2171645.1"/>
    <property type="molecule type" value="Genomic_DNA"/>
</dbReference>
<feature type="compositionally biased region" description="Basic residues" evidence="10">
    <location>
        <begin position="372"/>
        <end position="385"/>
    </location>
</feature>
<feature type="domain" description="Snurportin-1 m3G cap-binding" evidence="12">
    <location>
        <begin position="117"/>
        <end position="295"/>
    </location>
</feature>
<evidence type="ECO:0000256" key="6">
    <source>
        <dbReference type="ARBA" id="ARBA00022448"/>
    </source>
</evidence>
<dbReference type="PANTHER" id="PTHR13403:SF6">
    <property type="entry name" value="SNURPORTIN-1"/>
    <property type="match status" value="1"/>
</dbReference>
<comment type="caution">
    <text evidence="13">The sequence shown here is derived from an EMBL/GenBank/DDBJ whole genome shotgun (WGS) entry which is preliminary data.</text>
</comment>
<keyword evidence="8" id="KW-0694">RNA-binding</keyword>
<feature type="region of interest" description="Disordered" evidence="10">
    <location>
        <begin position="88"/>
        <end position="108"/>
    </location>
</feature>
<feature type="compositionally biased region" description="Basic and acidic residues" evidence="10">
    <location>
        <begin position="402"/>
        <end position="412"/>
    </location>
</feature>
<evidence type="ECO:0000259" key="12">
    <source>
        <dbReference type="Pfam" id="PF21974"/>
    </source>
</evidence>
<dbReference type="Pfam" id="PF11538">
    <property type="entry name" value="Snurportin1"/>
    <property type="match status" value="1"/>
</dbReference>
<dbReference type="Proteomes" id="UP001209878">
    <property type="component" value="Unassembled WGS sequence"/>
</dbReference>
<accession>A0AAD9KJ01</accession>
<keyword evidence="7" id="KW-0963">Cytoplasm</keyword>
<comment type="subcellular location">
    <subcellularLocation>
        <location evidence="3">Cytoplasm</location>
    </subcellularLocation>
    <subcellularLocation>
        <location evidence="2">Nucleus</location>
    </subcellularLocation>
</comment>
<dbReference type="GO" id="GO:0005634">
    <property type="term" value="C:nucleus"/>
    <property type="evidence" value="ECO:0007669"/>
    <property type="project" value="UniProtKB-SubCell"/>
</dbReference>
<feature type="region of interest" description="Disordered" evidence="10">
    <location>
        <begin position="325"/>
        <end position="430"/>
    </location>
</feature>
<dbReference type="InterPro" id="IPR024721">
    <property type="entry name" value="Snurportin-1_N"/>
</dbReference>
<proteinExistence type="inferred from homology"/>
<sequence>MKLTAYTFTFTLQGTRRMDELTTALAFSFGVTNDPNASTAPHPRYSALYKHRGEVDRAQERRRSALLQNQKDKRFDYVTLARRLTGVGTEEDNGGSEEEQMEVEGKARRPGKRYKDQLMLSEWMLEVPQDFVSEWMMVPCPIGRRNLIVASKGQTSSYAKNGYCMNRFASLLPGGSKNLSCWNKDSTILDCVYSEVNRTYYVLDVMCWRSQPVYDSETEFRFYWLQAKFEDIPEILTPSKRNAFRFEVLPNFTCDSDTLQNVLASPMNIELDGLLFYHKRAHYAFGTTPLVLWLKAFMLPEILGVPVSAQHMAQRPTSYSTFSHHAEQVRTNAVSRKSTTPHTRSRSSDNIDIGVGGGQSSEGVAMDTGGQKSRRHRARWRRKAKSGSMEVETVENVANGCRSDRDGTKSDGDDTGEIQWLSLPPTPCKM</sequence>
<dbReference type="GO" id="GO:0061015">
    <property type="term" value="P:snRNA import into nucleus"/>
    <property type="evidence" value="ECO:0007669"/>
    <property type="project" value="InterPro"/>
</dbReference>
<dbReference type="SUPFAM" id="SSF56091">
    <property type="entry name" value="DNA ligase/mRNA capping enzyme, catalytic domain"/>
    <property type="match status" value="1"/>
</dbReference>
<name>A0AAD9KJ01_RIDPI</name>
<organism evidence="13 14">
    <name type="scientific">Ridgeia piscesae</name>
    <name type="common">Tubeworm</name>
    <dbReference type="NCBI Taxonomy" id="27915"/>
    <lineage>
        <taxon>Eukaryota</taxon>
        <taxon>Metazoa</taxon>
        <taxon>Spiralia</taxon>
        <taxon>Lophotrochozoa</taxon>
        <taxon>Annelida</taxon>
        <taxon>Polychaeta</taxon>
        <taxon>Sedentaria</taxon>
        <taxon>Canalipalpata</taxon>
        <taxon>Sabellida</taxon>
        <taxon>Siboglinidae</taxon>
        <taxon>Ridgeia</taxon>
    </lineage>
</organism>
<comment type="similarity">
    <text evidence="4">Belongs to the snurportin family.</text>
</comment>
<dbReference type="InterPro" id="IPR017336">
    <property type="entry name" value="Snurportin-1"/>
</dbReference>
<evidence type="ECO:0000256" key="4">
    <source>
        <dbReference type="ARBA" id="ARBA00007540"/>
    </source>
</evidence>
<dbReference type="PANTHER" id="PTHR13403">
    <property type="entry name" value="SNURPORTIN1 RNUT1 PROTEIN RNA, U TRANSPORTER 1"/>
    <property type="match status" value="1"/>
</dbReference>
<evidence type="ECO:0000256" key="10">
    <source>
        <dbReference type="SAM" id="MobiDB-lite"/>
    </source>
</evidence>
<evidence type="ECO:0000313" key="14">
    <source>
        <dbReference type="Proteomes" id="UP001209878"/>
    </source>
</evidence>
<evidence type="ECO:0000256" key="9">
    <source>
        <dbReference type="ARBA" id="ARBA00023242"/>
    </source>
</evidence>
<dbReference type="Pfam" id="PF21974">
    <property type="entry name" value="SPN1_m3Gcap_bd"/>
    <property type="match status" value="1"/>
</dbReference>
<evidence type="ECO:0000256" key="1">
    <source>
        <dbReference type="ARBA" id="ARBA00003975"/>
    </source>
</evidence>
<evidence type="ECO:0000259" key="11">
    <source>
        <dbReference type="Pfam" id="PF11538"/>
    </source>
</evidence>
<feature type="compositionally biased region" description="Acidic residues" evidence="10">
    <location>
        <begin position="89"/>
        <end position="102"/>
    </location>
</feature>
<evidence type="ECO:0000256" key="5">
    <source>
        <dbReference type="ARBA" id="ARBA00016034"/>
    </source>
</evidence>